<gene>
    <name evidence="2" type="ORF">LSH36_103g05030</name>
</gene>
<feature type="coiled-coil region" evidence="1">
    <location>
        <begin position="64"/>
        <end position="98"/>
    </location>
</feature>
<accession>A0AAD9JZV6</accession>
<protein>
    <submittedName>
        <fullName evidence="2">Uncharacterized protein</fullName>
    </submittedName>
</protein>
<name>A0AAD9JZV6_9ANNE</name>
<keyword evidence="3" id="KW-1185">Reference proteome</keyword>
<evidence type="ECO:0000313" key="2">
    <source>
        <dbReference type="EMBL" id="KAK2162134.1"/>
    </source>
</evidence>
<reference evidence="2" key="1">
    <citation type="journal article" date="2023" name="Mol. Biol. Evol.">
        <title>Third-Generation Sequencing Reveals the Adaptive Role of the Epigenome in Three Deep-Sea Polychaetes.</title>
        <authorList>
            <person name="Perez M."/>
            <person name="Aroh O."/>
            <person name="Sun Y."/>
            <person name="Lan Y."/>
            <person name="Juniper S.K."/>
            <person name="Young C.R."/>
            <person name="Angers B."/>
            <person name="Qian P.Y."/>
        </authorList>
    </citation>
    <scope>NUCLEOTIDE SEQUENCE</scope>
    <source>
        <strain evidence="2">P08H-3</strain>
    </source>
</reference>
<keyword evidence="1" id="KW-0175">Coiled coil</keyword>
<dbReference type="EMBL" id="JAODUP010000103">
    <property type="protein sequence ID" value="KAK2162134.1"/>
    <property type="molecule type" value="Genomic_DNA"/>
</dbReference>
<dbReference type="Proteomes" id="UP001208570">
    <property type="component" value="Unassembled WGS sequence"/>
</dbReference>
<dbReference type="AlphaFoldDB" id="A0AAD9JZV6"/>
<evidence type="ECO:0000256" key="1">
    <source>
        <dbReference type="SAM" id="Coils"/>
    </source>
</evidence>
<comment type="caution">
    <text evidence="2">The sequence shown here is derived from an EMBL/GenBank/DDBJ whole genome shotgun (WGS) entry which is preliminary data.</text>
</comment>
<proteinExistence type="predicted"/>
<evidence type="ECO:0000313" key="3">
    <source>
        <dbReference type="Proteomes" id="UP001208570"/>
    </source>
</evidence>
<sequence length="109" mass="12463">MPQVHNPKISAAAPYVVAGRISLASHLLESTLATRRRVTSLNERETSKLLSVMRKLDKTAKLHETRLDRDMEVYRNKLETLERDMEAYRNRLETLDGKVQQSVGMGEPD</sequence>
<organism evidence="2 3">
    <name type="scientific">Paralvinella palmiformis</name>
    <dbReference type="NCBI Taxonomy" id="53620"/>
    <lineage>
        <taxon>Eukaryota</taxon>
        <taxon>Metazoa</taxon>
        <taxon>Spiralia</taxon>
        <taxon>Lophotrochozoa</taxon>
        <taxon>Annelida</taxon>
        <taxon>Polychaeta</taxon>
        <taxon>Sedentaria</taxon>
        <taxon>Canalipalpata</taxon>
        <taxon>Terebellida</taxon>
        <taxon>Terebelliformia</taxon>
        <taxon>Alvinellidae</taxon>
        <taxon>Paralvinella</taxon>
    </lineage>
</organism>